<dbReference type="Pfam" id="PF09989">
    <property type="entry name" value="DUF2229"/>
    <property type="match status" value="1"/>
</dbReference>
<reference evidence="7" key="2">
    <citation type="journal article" date="2021" name="PeerJ">
        <title>Extensive microbial diversity within the chicken gut microbiome revealed by metagenomics and culture.</title>
        <authorList>
            <person name="Gilroy R."/>
            <person name="Ravi A."/>
            <person name="Getino M."/>
            <person name="Pursley I."/>
            <person name="Horton D.L."/>
            <person name="Alikhan N.F."/>
            <person name="Baker D."/>
            <person name="Gharbi K."/>
            <person name="Hall N."/>
            <person name="Watson M."/>
            <person name="Adriaenssens E.M."/>
            <person name="Foster-Nyarko E."/>
            <person name="Jarju S."/>
            <person name="Secka A."/>
            <person name="Antonio M."/>
            <person name="Oren A."/>
            <person name="Chaudhuri R.R."/>
            <person name="La Ragione R."/>
            <person name="Hildebrand F."/>
            <person name="Pallen M.J."/>
        </authorList>
    </citation>
    <scope>NUCLEOTIDE SEQUENCE</scope>
    <source>
        <strain evidence="7">ChiW16-3235</strain>
    </source>
</reference>
<protein>
    <submittedName>
        <fullName evidence="7">2-hydroxyacyl-CoA dehydratase</fullName>
    </submittedName>
</protein>
<evidence type="ECO:0000259" key="6">
    <source>
        <dbReference type="Pfam" id="PF09989"/>
    </source>
</evidence>
<dbReference type="AlphaFoldDB" id="A0A9D1J9K6"/>
<dbReference type="Gene3D" id="3.30.420.40">
    <property type="match status" value="4"/>
</dbReference>
<feature type="domain" description="ATPase BadF/BadG/BcrA/BcrD type" evidence="5">
    <location>
        <begin position="6"/>
        <end position="251"/>
    </location>
</feature>
<dbReference type="CDD" id="cd24035">
    <property type="entry name" value="ASKHA_NBD_O66634-like_rpt2"/>
    <property type="match status" value="1"/>
</dbReference>
<evidence type="ECO:0000313" key="8">
    <source>
        <dbReference type="Proteomes" id="UP000823913"/>
    </source>
</evidence>
<dbReference type="InterPro" id="IPR002731">
    <property type="entry name" value="ATPase_BadF"/>
</dbReference>
<evidence type="ECO:0000256" key="3">
    <source>
        <dbReference type="ARBA" id="ARBA00023004"/>
    </source>
</evidence>
<dbReference type="InterPro" id="IPR043129">
    <property type="entry name" value="ATPase_NBD"/>
</dbReference>
<dbReference type="SUPFAM" id="SSF53067">
    <property type="entry name" value="Actin-like ATPase domain"/>
    <property type="match status" value="2"/>
</dbReference>
<feature type="domain" description="ATPase BadF/BadG/BcrA/BcrD type" evidence="5">
    <location>
        <begin position="316"/>
        <end position="570"/>
    </location>
</feature>
<keyword evidence="2" id="KW-0479">Metal-binding</keyword>
<dbReference type="GO" id="GO:0046872">
    <property type="term" value="F:metal ion binding"/>
    <property type="evidence" value="ECO:0007669"/>
    <property type="project" value="UniProtKB-KW"/>
</dbReference>
<dbReference type="InterPro" id="IPR008275">
    <property type="entry name" value="CoA_E_activase_dom"/>
</dbReference>
<dbReference type="InterPro" id="IPR018709">
    <property type="entry name" value="CoA_activase_DUF2229"/>
</dbReference>
<gene>
    <name evidence="7" type="ORF">IAB94_03515</name>
</gene>
<comment type="cofactor">
    <cofactor evidence="1">
        <name>[4Fe-4S] cluster</name>
        <dbReference type="ChEBI" id="CHEBI:49883"/>
    </cofactor>
</comment>
<evidence type="ECO:0000259" key="5">
    <source>
        <dbReference type="Pfam" id="PF01869"/>
    </source>
</evidence>
<sequence length="980" mass="107533">MAKLMGIDVGSTTVKVVAIDEQFNIIYKSYVRHYARVRETVLSELEKVRARFPGDYSVSITGSAGLGISQRSGINFVQEVQAAFIAIRRYYPDADAAIELGGEDAKIIFITGGTEQRMNGSCAGGTGAFIDQMATLLNVTVQDMDELALKAQKVYPIASRCGVFAKSDIQPLINQGAKKEDISASIFQAVVDQTVSGLAQGRRIKGKVLFLGGPLYFLKALRKAFVETLNLGDNAIFPDDAPCFMAIGAALNSQANKPESLSSVIQKLANVRDSEEIETGEPLFTSKEEYADFVARHRATDLKFCDIATYKGEAYLGIDSGSTTTKLILITPDCRILYSHYQSNNGQPLDIVIEKLREIYKKTEGRVKIAASAVTGYGEDLIKAAIKADFGIVETVAHFKAALHFNPKVDFIIDIGGQDIKCFKIKNGAIDSIMLNEACSSGCGSFIQTFARAMGMEIDIFSQEGLFAKHPVELGSRCTVFMNSAVKQAQKEGASVQDISAGLSSSIVKNAIYKVIRAASADELGDNIVVQGGTFLNDAVLRSFEMETGKNVIRPGIAGLMGAFGAALYAKENISGASTTMEEEELKDFSYKSLSTNCRACTSNCNINIITFGDGRKFVSGNKCERGAGLKPAADDLDIYSYKQGRLIECIRGENKDSRKARVGLPLQLGMYEQLPLWAGFFESLGFEVVLSEKSSRKLYFKGQHTVASDTACYPAKLIHGHIESLLDMGVDFIFMPCESYNLDERDSTNHYNCPIVAYYPELLKANNERLNDGNFIMPYLDLNEEENTVKKLYAIFKKYGISKKQVRAALGEGFARLESYHADIRAKGDEILQKATAAGKQIVILAGRPYHLDNEINHGINKLLTSLGMAVLSEDSVFEKGNYVKVNVLNQWTYHARLYRAAEFATRHENVNLVQLVSFGCGIDAITTDQLRVILEKGGKLYTQIKIDEINNLGVVKIRLRSMLAAIEEGKRKKEKNAG</sequence>
<dbReference type="NCBIfam" id="TIGR00241">
    <property type="entry name" value="CoA_E_activ"/>
    <property type="match status" value="1"/>
</dbReference>
<feature type="domain" description="DUF2229" evidence="6">
    <location>
        <begin position="662"/>
        <end position="878"/>
    </location>
</feature>
<comment type="caution">
    <text evidence="7">The sequence shown here is derived from an EMBL/GenBank/DDBJ whole genome shotgun (WGS) entry which is preliminary data.</text>
</comment>
<evidence type="ECO:0000256" key="1">
    <source>
        <dbReference type="ARBA" id="ARBA00001966"/>
    </source>
</evidence>
<dbReference type="Proteomes" id="UP000823913">
    <property type="component" value="Unassembled WGS sequence"/>
</dbReference>
<dbReference type="PANTHER" id="PTHR32329:SF4">
    <property type="entry name" value="ACTIVATOR OF 2-HYDROXYACYL-COA DEHYDRATASE"/>
    <property type="match status" value="1"/>
</dbReference>
<name>A0A9D1J9K6_9FIRM</name>
<accession>A0A9D1J9K6</accession>
<organism evidence="7 8">
    <name type="scientific">Candidatus Coproplasma avicola</name>
    <dbReference type="NCBI Taxonomy" id="2840744"/>
    <lineage>
        <taxon>Bacteria</taxon>
        <taxon>Bacillati</taxon>
        <taxon>Bacillota</taxon>
        <taxon>Clostridia</taxon>
        <taxon>Eubacteriales</taxon>
        <taxon>Candidatus Coproplasma</taxon>
    </lineage>
</organism>
<keyword evidence="4" id="KW-0411">Iron-sulfur</keyword>
<evidence type="ECO:0000313" key="7">
    <source>
        <dbReference type="EMBL" id="HIR67102.1"/>
    </source>
</evidence>
<dbReference type="GO" id="GO:0051536">
    <property type="term" value="F:iron-sulfur cluster binding"/>
    <property type="evidence" value="ECO:0007669"/>
    <property type="project" value="UniProtKB-KW"/>
</dbReference>
<evidence type="ECO:0000256" key="4">
    <source>
        <dbReference type="ARBA" id="ARBA00023014"/>
    </source>
</evidence>
<dbReference type="PANTHER" id="PTHR32329">
    <property type="entry name" value="BIFUNCTIONAL PROTEIN [INCLUDES 2-HYDROXYACYL-COA DEHYDRATASE (N-TER) AND ITS ACTIVATOR DOMAIN (C_TERM)-RELATED"/>
    <property type="match status" value="1"/>
</dbReference>
<dbReference type="CDD" id="cd24034">
    <property type="entry name" value="ASKHA_NBD_O66634-like_rpt1"/>
    <property type="match status" value="1"/>
</dbReference>
<dbReference type="InterPro" id="IPR051805">
    <property type="entry name" value="Dehydratase_Activator_Redct"/>
</dbReference>
<reference evidence="7" key="1">
    <citation type="submission" date="2020-10" db="EMBL/GenBank/DDBJ databases">
        <authorList>
            <person name="Gilroy R."/>
        </authorList>
    </citation>
    <scope>NUCLEOTIDE SEQUENCE</scope>
    <source>
        <strain evidence="7">ChiW16-3235</strain>
    </source>
</reference>
<evidence type="ECO:0000256" key="2">
    <source>
        <dbReference type="ARBA" id="ARBA00022723"/>
    </source>
</evidence>
<proteinExistence type="predicted"/>
<dbReference type="Pfam" id="PF01869">
    <property type="entry name" value="BcrAD_BadFG"/>
    <property type="match status" value="2"/>
</dbReference>
<keyword evidence="3" id="KW-0408">Iron</keyword>
<dbReference type="EMBL" id="DVHK01000078">
    <property type="protein sequence ID" value="HIR67102.1"/>
    <property type="molecule type" value="Genomic_DNA"/>
</dbReference>